<sequence>MMEIWAALFMLGALMCLVRGWRVASLVLLLAAVASREFMVLLIPVWLVAWWFGDSRRGRHADRRRTWWFPAIATVGPAVILLLHVIFAPTMPGDRGSIARWLHGGLQALYAAARFGWDAAPFPEVVTILTPVLALIGALTVRPRGLAIALTTAVVLPLGFLTAFSTGNWGDYWGLCFIPVFIALAPLTVHRRPHRWRGRPAGSGDRRGEAAGALFGRRRSPVSPVVIAGA</sequence>
<keyword evidence="1" id="KW-1133">Transmembrane helix</keyword>
<accession>A0A644ZBN2</accession>
<evidence type="ECO:0000256" key="1">
    <source>
        <dbReference type="SAM" id="Phobius"/>
    </source>
</evidence>
<feature type="transmembrane region" description="Helical" evidence="1">
    <location>
        <begin position="30"/>
        <end position="53"/>
    </location>
</feature>
<feature type="transmembrane region" description="Helical" evidence="1">
    <location>
        <begin position="146"/>
        <end position="166"/>
    </location>
</feature>
<comment type="caution">
    <text evidence="2">The sequence shown here is derived from an EMBL/GenBank/DDBJ whole genome shotgun (WGS) entry which is preliminary data.</text>
</comment>
<feature type="transmembrane region" description="Helical" evidence="1">
    <location>
        <begin position="65"/>
        <end position="87"/>
    </location>
</feature>
<proteinExistence type="predicted"/>
<keyword evidence="1" id="KW-0472">Membrane</keyword>
<dbReference type="EMBL" id="VSSQ01007894">
    <property type="protein sequence ID" value="MPM37291.1"/>
    <property type="molecule type" value="Genomic_DNA"/>
</dbReference>
<feature type="transmembrane region" description="Helical" evidence="1">
    <location>
        <begin position="119"/>
        <end position="139"/>
    </location>
</feature>
<dbReference type="AlphaFoldDB" id="A0A644ZBN2"/>
<evidence type="ECO:0000313" key="2">
    <source>
        <dbReference type="EMBL" id="MPM37291.1"/>
    </source>
</evidence>
<reference evidence="2" key="1">
    <citation type="submission" date="2019-08" db="EMBL/GenBank/DDBJ databases">
        <authorList>
            <person name="Kucharzyk K."/>
            <person name="Murdoch R.W."/>
            <person name="Higgins S."/>
            <person name="Loffler F."/>
        </authorList>
    </citation>
    <scope>NUCLEOTIDE SEQUENCE</scope>
</reference>
<gene>
    <name evidence="2" type="ORF">SDC9_83900</name>
</gene>
<feature type="transmembrane region" description="Helical" evidence="1">
    <location>
        <begin position="172"/>
        <end position="189"/>
    </location>
</feature>
<keyword evidence="1" id="KW-0812">Transmembrane</keyword>
<name>A0A644ZBN2_9ZZZZ</name>
<organism evidence="2">
    <name type="scientific">bioreactor metagenome</name>
    <dbReference type="NCBI Taxonomy" id="1076179"/>
    <lineage>
        <taxon>unclassified sequences</taxon>
        <taxon>metagenomes</taxon>
        <taxon>ecological metagenomes</taxon>
    </lineage>
</organism>
<protein>
    <submittedName>
        <fullName evidence="2">Uncharacterized protein</fullName>
    </submittedName>
</protein>